<feature type="transmembrane region" description="Helical" evidence="2">
    <location>
        <begin position="561"/>
        <end position="588"/>
    </location>
</feature>
<keyword evidence="2" id="KW-1133">Transmembrane helix</keyword>
<evidence type="ECO:0000256" key="1">
    <source>
        <dbReference type="SAM" id="MobiDB-lite"/>
    </source>
</evidence>
<feature type="compositionally biased region" description="Low complexity" evidence="1">
    <location>
        <begin position="809"/>
        <end position="823"/>
    </location>
</feature>
<feature type="transmembrane region" description="Helical" evidence="2">
    <location>
        <begin position="594"/>
        <end position="616"/>
    </location>
</feature>
<feature type="region of interest" description="Disordered" evidence="1">
    <location>
        <begin position="805"/>
        <end position="828"/>
    </location>
</feature>
<feature type="transmembrane region" description="Helical" evidence="2">
    <location>
        <begin position="652"/>
        <end position="675"/>
    </location>
</feature>
<evidence type="ECO:0000313" key="4">
    <source>
        <dbReference type="Proteomes" id="UP000516407"/>
    </source>
</evidence>
<feature type="transmembrane region" description="Helical" evidence="2">
    <location>
        <begin position="623"/>
        <end position="646"/>
    </location>
</feature>
<evidence type="ECO:0000256" key="2">
    <source>
        <dbReference type="SAM" id="Phobius"/>
    </source>
</evidence>
<keyword evidence="4" id="KW-1185">Reference proteome</keyword>
<reference evidence="3 4" key="1">
    <citation type="submission" date="2020-05" db="EMBL/GenBank/DDBJ databases">
        <authorList>
            <person name="Bohanan V.A."/>
            <person name="Brazelton B.R."/>
            <person name="Coffey L.M."/>
            <person name="Donovan A.R."/>
            <person name="Gales A.C."/>
            <person name="Glasscock A.J."/>
            <person name="Grill M."/>
            <person name="Harper M.C."/>
            <person name="Hollowell C.E."/>
            <person name="Liu T.Y."/>
            <person name="Mansour C."/>
            <person name="McDowell A.D."/>
            <person name="Miller T.E."/>
            <person name="Nash A.G."/>
            <person name="Seo J."/>
            <person name="Sherman Z.A."/>
            <person name="Albert R.M."/>
            <person name="Ayala A."/>
            <person name="Monti D.L."/>
            <person name="Garlena R.A."/>
            <person name="Russell D.A."/>
            <person name="Pope W.H."/>
            <person name="Jacobs-Sera D."/>
            <person name="Hatfull G.F."/>
        </authorList>
    </citation>
    <scope>NUCLEOTIDE SEQUENCE [LARGE SCALE GENOMIC DNA]</scope>
</reference>
<name>A0A7G3V9Y2_9CAUD</name>
<keyword evidence="2" id="KW-0812">Transmembrane</keyword>
<dbReference type="EMBL" id="MT498055">
    <property type="protein sequence ID" value="QKY79784.1"/>
    <property type="molecule type" value="Genomic_DNA"/>
</dbReference>
<feature type="transmembrane region" description="Helical" evidence="2">
    <location>
        <begin position="535"/>
        <end position="554"/>
    </location>
</feature>
<proteinExistence type="predicted"/>
<evidence type="ECO:0000313" key="3">
    <source>
        <dbReference type="EMBL" id="QKY79784.1"/>
    </source>
</evidence>
<protein>
    <submittedName>
        <fullName evidence="3">Tape measure protein</fullName>
    </submittedName>
</protein>
<dbReference type="Proteomes" id="UP000516407">
    <property type="component" value="Segment"/>
</dbReference>
<accession>A0A7G3V9Y2</accession>
<gene>
    <name evidence="3" type="primary">18</name>
    <name evidence="3" type="ORF">SEA_BUMBLE_18</name>
</gene>
<keyword evidence="2" id="KW-0472">Membrane</keyword>
<organism evidence="3 4">
    <name type="scientific">Arthrobacter phage Bumble</name>
    <dbReference type="NCBI Taxonomy" id="2743904"/>
    <lineage>
        <taxon>Viruses</taxon>
        <taxon>Duplodnaviria</taxon>
        <taxon>Heunggongvirae</taxon>
        <taxon>Uroviricota</taxon>
        <taxon>Caudoviricetes</taxon>
        <taxon>Berryhillviridae</taxon>
        <taxon>Altadenavirus</taxon>
        <taxon>Altadenavirus bumble</taxon>
    </lineage>
</organism>
<sequence>MAEERVVLTAELRDEASAPLGALSKDVVTASKKVAEASTDQADAVAAAGRKINGSTAGVGRDMDAMGTAARRASRTTAGAVEDASREVAKSADKMGKAARRAGEDTGTQMASGFGSKIKGMVAGAVAAMGIRELAGMANGAVNAFSELEDASAAAGTIYGAQMDKIIADSKKAGEAFGLNESQYVAAAQSYGVYGKSAGLSGKELESFSTDLIERAGDMASFFGKSPEQAVEAIGAAMRGEAEPIRAFGVMLDDATMRNKALEMGLVKTTKDALDPQTKVLAAQALIMEKSNGVAGDFAKTQNSTANVAKRLSAAQANLSAKIGAQLAPAFTKARLKALGLVNGISGFIDRIDAAKKVAAGGGLSQNIAKALGFGPGPTKILSEGIGTVRAFRAAMADPNGGVTSDGVAGAAERLGIGIAHARMGVSAFFAALRDGDVTSDGFVGFMERIGSYLHSLSPAQWAGVAGGAGLLLASFGKLSPILSPLLGIFARFGPVLGSMGGALKFLLGPIGLISGLLLAAYMTNEPFRNSINALVPQILSLAGTLLTSLMPVFTTLVTTLLPVISSLFATLVPVIISIVGAVAPLIVQLAAQLLPLFVQLITAILPPVMGLLTMLAPIFAQLITALAPLIPPVMQIVALLLNLAMQVLTPLIPIIGIVAGILSKVLGGAIGFIMPIVKFLVEAFVNLVTFLEGPLSEAIKWVGGLFEGIGKIIGDVAKNVGDFFSNPLGGLQDMFGIPKNSGGGVYSGGGVAAFAGGGVLGGYAPGRDTIPALLSPGESVLVPELTRAIGPANIMALNRKFSGGRPAGSGPSPAVLSSSTSSGSGGGGGDVYEINVVVHGNGDPEEIKQAVREALAEAAEETRRRAYA</sequence>
<feature type="transmembrane region" description="Helical" evidence="2">
    <location>
        <begin position="503"/>
        <end position="523"/>
    </location>
</feature>